<evidence type="ECO:0000313" key="1">
    <source>
        <dbReference type="EMBL" id="RFC63979.1"/>
    </source>
</evidence>
<name>A0A371X456_9HYPH</name>
<evidence type="ECO:0000313" key="2">
    <source>
        <dbReference type="Proteomes" id="UP000262379"/>
    </source>
</evidence>
<proteinExistence type="predicted"/>
<dbReference type="RefSeq" id="WP_116625599.1">
    <property type="nucleotide sequence ID" value="NZ_QURN01000020.1"/>
</dbReference>
<protein>
    <submittedName>
        <fullName evidence="1">Uncharacterized protein</fullName>
    </submittedName>
</protein>
<organism evidence="1 2">
    <name type="scientific">Mesorhizobium denitrificans</name>
    <dbReference type="NCBI Taxonomy" id="2294114"/>
    <lineage>
        <taxon>Bacteria</taxon>
        <taxon>Pseudomonadati</taxon>
        <taxon>Pseudomonadota</taxon>
        <taxon>Alphaproteobacteria</taxon>
        <taxon>Hyphomicrobiales</taxon>
        <taxon>Phyllobacteriaceae</taxon>
        <taxon>Mesorhizobium</taxon>
    </lineage>
</organism>
<dbReference type="AlphaFoldDB" id="A0A371X456"/>
<sequence>MTTLHPDHFPSLRAAARRPDQFDKAVYAIADGVASGSIRNIVLKDAKDTLSRAVDAGWEKAVEDPFFFAGRYQQQPEAVYTFYSSFTVMYLHDMLAVSKKLAKTKLEGAAIDAMRTFAAEALPLAEAVASLKDKVIKGRAPSTGPAKPVNPNKIVKTCPCCFRQIAVTDGTMAHHGYQRPGHGWQTASCPGIRFKPLEVSDEGLVWLVGATEKRLSDLSRDLGAADTCTTLPYRVASRQIVQIDPTDARWPRTLSIYKANLESDIRFVETDLSHLRKRLEEWRPQP</sequence>
<accession>A0A371X456</accession>
<dbReference type="EMBL" id="QURN01000020">
    <property type="protein sequence ID" value="RFC63979.1"/>
    <property type="molecule type" value="Genomic_DNA"/>
</dbReference>
<comment type="caution">
    <text evidence="1">The sequence shown here is derived from an EMBL/GenBank/DDBJ whole genome shotgun (WGS) entry which is preliminary data.</text>
</comment>
<keyword evidence="2" id="KW-1185">Reference proteome</keyword>
<dbReference type="Proteomes" id="UP000262379">
    <property type="component" value="Unassembled WGS sequence"/>
</dbReference>
<gene>
    <name evidence="1" type="ORF">DY251_19555</name>
</gene>
<reference evidence="2" key="1">
    <citation type="submission" date="2018-08" db="EMBL/GenBank/DDBJ databases">
        <authorList>
            <person name="Im W.T."/>
        </authorList>
    </citation>
    <scope>NUCLEOTIDE SEQUENCE [LARGE SCALE GENOMIC DNA]</scope>
    <source>
        <strain evidence="2">LA-28</strain>
    </source>
</reference>